<protein>
    <recommendedName>
        <fullName evidence="5">SCP domain-containing protein</fullName>
    </recommendedName>
</protein>
<dbReference type="InterPro" id="IPR035940">
    <property type="entry name" value="CAP_sf"/>
</dbReference>
<keyword evidence="2" id="KW-0732">Signal</keyword>
<name>A0A2G5VC19_9PELO</name>
<feature type="signal peptide" evidence="2">
    <location>
        <begin position="1"/>
        <end position="20"/>
    </location>
</feature>
<evidence type="ECO:0000313" key="3">
    <source>
        <dbReference type="EMBL" id="PIC49298.1"/>
    </source>
</evidence>
<feature type="chain" id="PRO_5013700590" description="SCP domain-containing protein" evidence="2">
    <location>
        <begin position="21"/>
        <end position="954"/>
    </location>
</feature>
<comment type="caution">
    <text evidence="3">The sequence shown here is derived from an EMBL/GenBank/DDBJ whole genome shotgun (WGS) entry which is preliminary data.</text>
</comment>
<sequence>MRLRWMILMVLVPFFVYSSGTKPTRIPLAKPDTIGTPEQFIIDINELRRDYARRFNISNMHQLNWDKDLNEIVQYIDVQVDYYKNIYPWVFCDSLDYIYVIESMEQKFNYIKSLEENERKQRIEEIGFGPRILALLAPLQTIVGCEAIGMKRVKDENDTNPYFYDQINCFIGFQSTVELFNMDTPSMDIPGSNCMEGYENNDGLCVFKNKTDISYLGTPETYMKKLNEIRRKLAEEKGMGNMHEMSWSAGLANLAENLEWDDSNPPSGDEFISFRSDNYRNLPEILERMSNEYLEKGEDEKKEFLEGNNSTKWVLSLISPFQQFLGCSKKYSLQDTHILCLIGPQLELKLESDSTSECELGFEKSENSSFCAFKKSDSVEVTYLGHPEEFVENLNVLRRKYSEKYNVPDMNQLIWTPELWKTAESLTWPNTSKWEDLNKKYRYTVIQSYRNPIEFLEELSDEDHEHSENHRDLEFMVPGQKMIGCSIKMENSKNFILCLIGPQGNYILWDQKSEKSPGSECSNRSKNVDGLCIPTEKIDYFGSKIDFLDWINDLRLQYADRYEIHNMHELIWSEELTEISNFLEFSNSRQNYSNYRTVILPSYSEFPKILEFELINFVRMSRENRQQFLENSQNNFNLKSTEFLNPIQQFVGCSPKFLEQKSIIFCLIGNHGSFLNWDFLEISKCSKGFEKDENGICTPREFEKISFFGNFEYFLEDLNDLRRDLAWKFNISNMNFLIASSELTGISENFDFPNSTNGSLRFAEIPNFEGMIPNILENLENWNQTENPGFLEFLNPNQKFLGCSIRKMRTLDFPILCVIGNESKFELWNFPSNEIPGSNCSIGYEDFYGLCAPEGTKDSQMTSTTSSTSIPTTEEIQTTTTSPETPAPIAPPTTQKPQKETNHPEISESKKPENPEKQISEISEISENPIESSNSSICGPFFSLLVFFICAFWE</sequence>
<evidence type="ECO:0000313" key="4">
    <source>
        <dbReference type="Proteomes" id="UP000230233"/>
    </source>
</evidence>
<evidence type="ECO:0000256" key="1">
    <source>
        <dbReference type="SAM" id="MobiDB-lite"/>
    </source>
</evidence>
<gene>
    <name evidence="3" type="primary">Cnig_chr_II.g7952</name>
    <name evidence="3" type="ORF">B9Z55_007952</name>
</gene>
<dbReference type="EMBL" id="PDUG01000002">
    <property type="protein sequence ID" value="PIC49298.1"/>
    <property type="molecule type" value="Genomic_DNA"/>
</dbReference>
<dbReference type="Proteomes" id="UP000230233">
    <property type="component" value="Chromosome II"/>
</dbReference>
<evidence type="ECO:0008006" key="5">
    <source>
        <dbReference type="Google" id="ProtNLM"/>
    </source>
</evidence>
<evidence type="ECO:0000256" key="2">
    <source>
        <dbReference type="SAM" id="SignalP"/>
    </source>
</evidence>
<reference evidence="4" key="1">
    <citation type="submission" date="2017-10" db="EMBL/GenBank/DDBJ databases">
        <title>Rapid genome shrinkage in a self-fertile nematode reveals novel sperm competition proteins.</title>
        <authorList>
            <person name="Yin D."/>
            <person name="Schwarz E.M."/>
            <person name="Thomas C.G."/>
            <person name="Felde R.L."/>
            <person name="Korf I.F."/>
            <person name="Cutter A.D."/>
            <person name="Schartner C.M."/>
            <person name="Ralston E.J."/>
            <person name="Meyer B.J."/>
            <person name="Haag E.S."/>
        </authorList>
    </citation>
    <scope>NUCLEOTIDE SEQUENCE [LARGE SCALE GENOMIC DNA]</scope>
    <source>
        <strain evidence="4">JU1422</strain>
    </source>
</reference>
<organism evidence="3 4">
    <name type="scientific">Caenorhabditis nigoni</name>
    <dbReference type="NCBI Taxonomy" id="1611254"/>
    <lineage>
        <taxon>Eukaryota</taxon>
        <taxon>Metazoa</taxon>
        <taxon>Ecdysozoa</taxon>
        <taxon>Nematoda</taxon>
        <taxon>Chromadorea</taxon>
        <taxon>Rhabditida</taxon>
        <taxon>Rhabditina</taxon>
        <taxon>Rhabditomorpha</taxon>
        <taxon>Rhabditoidea</taxon>
        <taxon>Rhabditidae</taxon>
        <taxon>Peloderinae</taxon>
        <taxon>Caenorhabditis</taxon>
    </lineage>
</organism>
<feature type="compositionally biased region" description="Low complexity" evidence="1">
    <location>
        <begin position="862"/>
        <end position="884"/>
    </location>
</feature>
<feature type="region of interest" description="Disordered" evidence="1">
    <location>
        <begin position="856"/>
        <end position="930"/>
    </location>
</feature>
<accession>A0A2G5VC19</accession>
<feature type="compositionally biased region" description="Low complexity" evidence="1">
    <location>
        <begin position="920"/>
        <end position="930"/>
    </location>
</feature>
<dbReference type="AlphaFoldDB" id="A0A2G5VC19"/>
<proteinExistence type="predicted"/>
<keyword evidence="4" id="KW-1185">Reference proteome</keyword>
<feature type="compositionally biased region" description="Basic and acidic residues" evidence="1">
    <location>
        <begin position="897"/>
        <end position="919"/>
    </location>
</feature>
<dbReference type="OrthoDB" id="5908157at2759"/>
<dbReference type="Gene3D" id="3.40.33.10">
    <property type="entry name" value="CAP"/>
    <property type="match status" value="2"/>
</dbReference>